<feature type="domain" description="ABC transporter" evidence="9">
    <location>
        <begin position="1148"/>
        <end position="1407"/>
    </location>
</feature>
<dbReference type="GO" id="GO:0005524">
    <property type="term" value="F:ATP binding"/>
    <property type="evidence" value="ECO:0007669"/>
    <property type="project" value="UniProtKB-KW"/>
</dbReference>
<dbReference type="InterPro" id="IPR011527">
    <property type="entry name" value="ABC1_TM_dom"/>
</dbReference>
<dbReference type="GO" id="GO:0015421">
    <property type="term" value="F:ABC-type oligopeptide transporter activity"/>
    <property type="evidence" value="ECO:0007669"/>
    <property type="project" value="TreeGrafter"/>
</dbReference>
<feature type="domain" description="ABC transporter" evidence="9">
    <location>
        <begin position="387"/>
        <end position="625"/>
    </location>
</feature>
<dbReference type="GO" id="GO:0016887">
    <property type="term" value="F:ATP hydrolysis activity"/>
    <property type="evidence" value="ECO:0007669"/>
    <property type="project" value="InterPro"/>
</dbReference>
<evidence type="ECO:0000259" key="9">
    <source>
        <dbReference type="PROSITE" id="PS50893"/>
    </source>
</evidence>
<dbReference type="PROSITE" id="PS00211">
    <property type="entry name" value="ABC_TRANSPORTER_1"/>
    <property type="match status" value="1"/>
</dbReference>
<evidence type="ECO:0000256" key="5">
    <source>
        <dbReference type="ARBA" id="ARBA00022840"/>
    </source>
</evidence>
<evidence type="ECO:0000259" key="10">
    <source>
        <dbReference type="PROSITE" id="PS50929"/>
    </source>
</evidence>
<evidence type="ECO:0000256" key="3">
    <source>
        <dbReference type="ARBA" id="ARBA00022692"/>
    </source>
</evidence>
<proteinExistence type="predicted"/>
<dbReference type="InterPro" id="IPR027417">
    <property type="entry name" value="P-loop_NTPase"/>
</dbReference>
<dbReference type="RefSeq" id="XP_009152861.1">
    <property type="nucleotide sequence ID" value="XM_009154613.1"/>
</dbReference>
<evidence type="ECO:0000256" key="1">
    <source>
        <dbReference type="ARBA" id="ARBA00004141"/>
    </source>
</evidence>
<keyword evidence="4" id="KW-0547">Nucleotide-binding</keyword>
<dbReference type="PROSITE" id="PS50929">
    <property type="entry name" value="ABC_TM1F"/>
    <property type="match status" value="2"/>
</dbReference>
<evidence type="ECO:0000256" key="2">
    <source>
        <dbReference type="ARBA" id="ARBA00022448"/>
    </source>
</evidence>
<evidence type="ECO:0000256" key="4">
    <source>
        <dbReference type="ARBA" id="ARBA00022741"/>
    </source>
</evidence>
<accession>H6BNY2</accession>
<dbReference type="Pfam" id="PF00664">
    <property type="entry name" value="ABC_membrane"/>
    <property type="match status" value="2"/>
</dbReference>
<dbReference type="Proteomes" id="UP000007304">
    <property type="component" value="Unassembled WGS sequence"/>
</dbReference>
<dbReference type="EMBL" id="JH226130">
    <property type="protein sequence ID" value="EHY52400.1"/>
    <property type="molecule type" value="Genomic_DNA"/>
</dbReference>
<keyword evidence="12" id="KW-1185">Reference proteome</keyword>
<evidence type="ECO:0000256" key="6">
    <source>
        <dbReference type="ARBA" id="ARBA00022989"/>
    </source>
</evidence>
<dbReference type="Pfam" id="PF00005">
    <property type="entry name" value="ABC_tran"/>
    <property type="match status" value="2"/>
</dbReference>
<dbReference type="Gene3D" id="1.20.1560.10">
    <property type="entry name" value="ABC transporter type 1, transmembrane domain"/>
    <property type="match status" value="2"/>
</dbReference>
<dbReference type="SUPFAM" id="SSF52540">
    <property type="entry name" value="P-loop containing nucleoside triphosphate hydrolases"/>
    <property type="match status" value="2"/>
</dbReference>
<feature type="transmembrane region" description="Helical" evidence="8">
    <location>
        <begin position="113"/>
        <end position="134"/>
    </location>
</feature>
<feature type="domain" description="ABC transmembrane type-1" evidence="10">
    <location>
        <begin position="65"/>
        <end position="351"/>
    </location>
</feature>
<dbReference type="OMA" id="TFWACLT"/>
<dbReference type="FunFam" id="3.40.50.300:FF:000604">
    <property type="entry name" value="ABC transporter B family member 28"/>
    <property type="match status" value="2"/>
</dbReference>
<sequence length="1417" mass="154462">MSISIPALALICAPNTSSFLCYDMIRHSQDEPQGGPTARPTSNDGRRQWKLLFSFSRKTHIPIFAVGVLLSAAAGLLQPALAIVFGRYFQAFSDFASEEDDGRTLMDKTMSSVYALLGIGLGTFLSKAGLFASWQTFGELQARSIREQLFQALLDREVEWYEERTTGVGTLLTRLQTQIRDLQLGTSQPFGLSILGLVQGLSSLSIAFYTNWRLTLVVLSVVPVIALGVGILSQQAQSHVEKHEQKLTQATKMANNSISNIVTVKCFNAQDHEWRLYHTAVREAAASCLKQGIFSAAQVGFVRFAAGFWFGGTQVHSGNITPGEVVTAFWAFLIATKSFEDILPHIIVLQRAQAAAASLKNVLDRVSKGRTHKSRPGRSPQFCGGKIEVQAVTFAYPARQSQLVLRDCSFSFQPGHITFIIGKSGSGKSTIGQLLLGFYQVSSGKVLIDGIDLQDIATSWVRNNITLVQQQTTLFNETVFANIALGHNEPGRVTASQVSHCVQLADLQATIDALPGVDTRVGRGGSSLSGGQKQRIAIARARLRDTPVLILDEATSALDPISRVAIMQGIRRWRRGKTTIIITHDLTQIEGHDMVYILESGRVIRQGHWSELGDVGKEVVGSNESSKSNHYPLSRKWPAKHHLNDGDAEFGAMTSPTGPYRKDSFGVGADAIVKDESTRYTSLPGDSRTFRERLKKGLSTSTEAAIKNLKRQSLARAKAMYVLGPGMPQSGRFQGQSGVPEARGDISRYATAVIAVPRTPGFESKMLPIPPLDIELSNRIDGFSYTRGERSASVGEQELKTHRISTILASVWPILQTADRLRLICGLGAALCHAGAPAAFSYTLVQVFATYSLPTGYREKALKYSLAVLGIAMMDGIASFSMHYLLGSVSQTWVDGLRTSAMKNILRQPKGWFDEEKNATSLLISCLDRSAEDMKDLVGRFAAQWLVVAIMLVAAVIWSFITCWKITLVSLAASPLLYLLTRCFESTSSHWERRTNDACEQIGEIFVEAFTDIKTVRSLTLESYFHKKYCHATAEAFSIGRQRAISSGLFYGLSDSAIIFFTPLIFWYGGRLAKDREWPVKSILEVFSLLLFCTANASAVVTYIPDISSAKDTANRLLRLVRAPVITHENSGRTELDVKDPNTLYGPIHFINLTFFYPTRPDTAVLRQLNLTLPPGKCTAIVGASGSGKSTIAALILGLYPPSADNMVLSSPTDTSGGPPSLTLAGRDIRTLDLASLRSLIAIVPQTPVLLPATVRENISYGLPSNSPFLSAARIESAARSAGIHEFIQSLPQGYATVVGDGGQGVSGGQAQRIVIARALVRDPRILILDEATSALDEESADIIRSSIRKLVARKGQRMTVIMVTHAKEMMAAADHVVVLDRGTVVEQGSFENLLARRAALWTLLNAEQKKDGLADA</sequence>
<feature type="transmembrane region" description="Helical" evidence="8">
    <location>
        <begin position="942"/>
        <end position="961"/>
    </location>
</feature>
<protein>
    <submittedName>
        <fullName evidence="11">ATP-binding cassette, subfamily B (MDR/TAP), member 4</fullName>
    </submittedName>
</protein>
<evidence type="ECO:0000256" key="7">
    <source>
        <dbReference type="ARBA" id="ARBA00023136"/>
    </source>
</evidence>
<dbReference type="InParanoid" id="H6BNY2"/>
<feature type="transmembrane region" description="Helical" evidence="8">
    <location>
        <begin position="190"/>
        <end position="209"/>
    </location>
</feature>
<evidence type="ECO:0000313" key="12">
    <source>
        <dbReference type="Proteomes" id="UP000007304"/>
    </source>
</evidence>
<dbReference type="Gene3D" id="3.40.50.300">
    <property type="entry name" value="P-loop containing nucleotide triphosphate hydrolases"/>
    <property type="match status" value="2"/>
</dbReference>
<dbReference type="CDD" id="cd03228">
    <property type="entry name" value="ABCC_MRP_Like"/>
    <property type="match status" value="1"/>
</dbReference>
<dbReference type="SUPFAM" id="SSF90123">
    <property type="entry name" value="ABC transporter transmembrane region"/>
    <property type="match status" value="2"/>
</dbReference>
<feature type="domain" description="ABC transmembrane type-1" evidence="10">
    <location>
        <begin position="823"/>
        <end position="1109"/>
    </location>
</feature>
<keyword evidence="2" id="KW-0813">Transport</keyword>
<dbReference type="InterPro" id="IPR003593">
    <property type="entry name" value="AAA+_ATPase"/>
</dbReference>
<feature type="transmembrane region" description="Helical" evidence="8">
    <location>
        <begin position="216"/>
        <end position="233"/>
    </location>
</feature>
<dbReference type="CDD" id="cd18578">
    <property type="entry name" value="ABC_6TM_Pgp_ABCB1_D2_like"/>
    <property type="match status" value="1"/>
</dbReference>
<dbReference type="PANTHER" id="PTHR43394">
    <property type="entry name" value="ATP-DEPENDENT PERMEASE MDL1, MITOCHONDRIAL"/>
    <property type="match status" value="1"/>
</dbReference>
<dbReference type="FunCoup" id="H6BNY2">
    <property type="interactions" value="753"/>
</dbReference>
<dbReference type="InterPro" id="IPR017871">
    <property type="entry name" value="ABC_transporter-like_CS"/>
</dbReference>
<dbReference type="PANTHER" id="PTHR43394:SF15">
    <property type="entry name" value="ALPHA-FACTOR-TRANSPORTING ATPASE"/>
    <property type="match status" value="1"/>
</dbReference>
<reference evidence="11" key="1">
    <citation type="submission" date="2011-07" db="EMBL/GenBank/DDBJ databases">
        <title>The Genome Sequence of Exophiala (Wangiella) dermatitidis NIH/UT8656.</title>
        <authorList>
            <consortium name="The Broad Institute Genome Sequencing Platform"/>
            <person name="Cuomo C."/>
            <person name="Wang Z."/>
            <person name="Hunicke-Smith S."/>
            <person name="Szanislo P.J."/>
            <person name="Earl A."/>
            <person name="Young S.K."/>
            <person name="Zeng Q."/>
            <person name="Gargeya S."/>
            <person name="Fitzgerald M."/>
            <person name="Haas B."/>
            <person name="Abouelleil A."/>
            <person name="Alvarado L."/>
            <person name="Arachchi H.M."/>
            <person name="Berlin A."/>
            <person name="Brown A."/>
            <person name="Chapman S.B."/>
            <person name="Chen Z."/>
            <person name="Dunbar C."/>
            <person name="Freedman E."/>
            <person name="Gearin G."/>
            <person name="Gellesch M."/>
            <person name="Goldberg J."/>
            <person name="Griggs A."/>
            <person name="Gujja S."/>
            <person name="Heiman D."/>
            <person name="Howarth C."/>
            <person name="Larson L."/>
            <person name="Lui A."/>
            <person name="MacDonald P.J.P."/>
            <person name="Montmayeur A."/>
            <person name="Murphy C."/>
            <person name="Neiman D."/>
            <person name="Pearson M."/>
            <person name="Priest M."/>
            <person name="Roberts A."/>
            <person name="Saif S."/>
            <person name="Shea T."/>
            <person name="Shenoy N."/>
            <person name="Sisk P."/>
            <person name="Stolte C."/>
            <person name="Sykes S."/>
            <person name="Wortman J."/>
            <person name="Nusbaum C."/>
            <person name="Birren B."/>
        </authorList>
    </citation>
    <scope>NUCLEOTIDE SEQUENCE</scope>
    <source>
        <strain evidence="11">NIH/UT8656</strain>
    </source>
</reference>
<keyword evidence="5 11" id="KW-0067">ATP-binding</keyword>
<dbReference type="InterPro" id="IPR039421">
    <property type="entry name" value="Type_1_exporter"/>
</dbReference>
<dbReference type="GeneID" id="20305253"/>
<dbReference type="HOGENOM" id="CLU_000604_17_2_1"/>
<dbReference type="CDD" id="cd18577">
    <property type="entry name" value="ABC_6TM_Pgp_ABCB1_D1_like"/>
    <property type="match status" value="1"/>
</dbReference>
<feature type="transmembrane region" description="Helical" evidence="8">
    <location>
        <begin position="821"/>
        <end position="845"/>
    </location>
</feature>
<dbReference type="SMART" id="SM00382">
    <property type="entry name" value="AAA"/>
    <property type="match status" value="2"/>
</dbReference>
<dbReference type="STRING" id="858893.H6BNY2"/>
<feature type="transmembrane region" description="Helical" evidence="8">
    <location>
        <begin position="866"/>
        <end position="886"/>
    </location>
</feature>
<evidence type="ECO:0000313" key="11">
    <source>
        <dbReference type="EMBL" id="EHY52400.1"/>
    </source>
</evidence>
<dbReference type="GO" id="GO:0005743">
    <property type="term" value="C:mitochondrial inner membrane"/>
    <property type="evidence" value="ECO:0007669"/>
    <property type="project" value="TreeGrafter"/>
</dbReference>
<gene>
    <name evidence="11" type="ORF">HMPREF1120_00614</name>
</gene>
<dbReference type="InterPro" id="IPR003439">
    <property type="entry name" value="ABC_transporter-like_ATP-bd"/>
</dbReference>
<keyword evidence="7 8" id="KW-0472">Membrane</keyword>
<dbReference type="InterPro" id="IPR036640">
    <property type="entry name" value="ABC1_TM_sf"/>
</dbReference>
<feature type="transmembrane region" description="Helical" evidence="8">
    <location>
        <begin position="1049"/>
        <end position="1070"/>
    </location>
</feature>
<dbReference type="eggNOG" id="KOG0055">
    <property type="taxonomic scope" value="Eukaryota"/>
</dbReference>
<dbReference type="OrthoDB" id="6500128at2759"/>
<evidence type="ECO:0000256" key="8">
    <source>
        <dbReference type="SAM" id="Phobius"/>
    </source>
</evidence>
<name>H6BNY2_EXODN</name>
<comment type="subcellular location">
    <subcellularLocation>
        <location evidence="1">Membrane</location>
        <topology evidence="1">Multi-pass membrane protein</topology>
    </subcellularLocation>
</comment>
<dbReference type="VEuPathDB" id="FungiDB:HMPREF1120_00614"/>
<keyword evidence="3 8" id="KW-0812">Transmembrane</keyword>
<organism evidence="11 12">
    <name type="scientific">Exophiala dermatitidis (strain ATCC 34100 / CBS 525.76 / NIH/UT8656)</name>
    <name type="common">Black yeast</name>
    <name type="synonym">Wangiella dermatitidis</name>
    <dbReference type="NCBI Taxonomy" id="858893"/>
    <lineage>
        <taxon>Eukaryota</taxon>
        <taxon>Fungi</taxon>
        <taxon>Dikarya</taxon>
        <taxon>Ascomycota</taxon>
        <taxon>Pezizomycotina</taxon>
        <taxon>Eurotiomycetes</taxon>
        <taxon>Chaetothyriomycetidae</taxon>
        <taxon>Chaetothyriales</taxon>
        <taxon>Herpotrichiellaceae</taxon>
        <taxon>Exophiala</taxon>
    </lineage>
</organism>
<keyword evidence="6 8" id="KW-1133">Transmembrane helix</keyword>
<dbReference type="GO" id="GO:0090374">
    <property type="term" value="P:oligopeptide export from mitochondrion"/>
    <property type="evidence" value="ECO:0007669"/>
    <property type="project" value="TreeGrafter"/>
</dbReference>
<dbReference type="PROSITE" id="PS50893">
    <property type="entry name" value="ABC_TRANSPORTER_2"/>
    <property type="match status" value="2"/>
</dbReference>
<feature type="transmembrane region" description="Helical" evidence="8">
    <location>
        <begin position="61"/>
        <end position="85"/>
    </location>
</feature>